<dbReference type="InterPro" id="IPR013785">
    <property type="entry name" value="Aldolase_TIM"/>
</dbReference>
<dbReference type="eggNOG" id="COG3868">
    <property type="taxonomic scope" value="Bacteria"/>
</dbReference>
<protein>
    <recommendedName>
        <fullName evidence="1">Glycoside-hydrolase family GH114 TIM-barrel domain-containing protein</fullName>
    </recommendedName>
</protein>
<dbReference type="InterPro" id="IPR004352">
    <property type="entry name" value="GH114_TIM-barrel"/>
</dbReference>
<dbReference type="SUPFAM" id="SSF51445">
    <property type="entry name" value="(Trans)glycosidases"/>
    <property type="match status" value="1"/>
</dbReference>
<dbReference type="Pfam" id="PF03537">
    <property type="entry name" value="Glyco_hydro_114"/>
    <property type="match status" value="1"/>
</dbReference>
<dbReference type="PANTHER" id="PTHR35273:SF2">
    <property type="entry name" value="ALPHA-GALACTOSIDASE"/>
    <property type="match status" value="1"/>
</dbReference>
<comment type="caution">
    <text evidence="2">The sequence shown here is derived from an EMBL/GenBank/DDBJ whole genome shotgun (WGS) entry which is preliminary data.</text>
</comment>
<evidence type="ECO:0000313" key="2">
    <source>
        <dbReference type="EMBL" id="ESQ92643.1"/>
    </source>
</evidence>
<accession>V4RN20</accession>
<dbReference type="EMBL" id="AWGB01000011">
    <property type="protein sequence ID" value="ESQ92643.1"/>
    <property type="molecule type" value="Genomic_DNA"/>
</dbReference>
<dbReference type="InterPro" id="IPR017853">
    <property type="entry name" value="GH"/>
</dbReference>
<dbReference type="Proteomes" id="UP000017837">
    <property type="component" value="Unassembled WGS sequence"/>
</dbReference>
<feature type="domain" description="Glycoside-hydrolase family GH114 TIM-barrel" evidence="1">
    <location>
        <begin position="4"/>
        <end position="227"/>
    </location>
</feature>
<dbReference type="PATRIC" id="fig|1121022.4.peg.1488"/>
<gene>
    <name evidence="2" type="ORF">ABENE_07435</name>
</gene>
<dbReference type="STRING" id="1121022.GCA_000376105_02877"/>
<reference evidence="2 3" key="1">
    <citation type="journal article" date="2014" name="Nature">
        <title>Sequential evolution of bacterial morphology by co-option of a developmental regulator.</title>
        <authorList>
            <person name="Jiang C."/>
            <person name="Brown P.J."/>
            <person name="Ducret A."/>
            <person name="Brun Y.V."/>
        </authorList>
    </citation>
    <scope>NUCLEOTIDE SEQUENCE [LARGE SCALE GENOMIC DNA]</scope>
    <source>
        <strain evidence="2 3">DSM 16100</strain>
    </source>
</reference>
<dbReference type="AlphaFoldDB" id="V4RN20"/>
<dbReference type="RefSeq" id="WP_018082544.1">
    <property type="nucleotide sequence ID" value="NZ_AQWM01000015.1"/>
</dbReference>
<keyword evidence="3" id="KW-1185">Reference proteome</keyword>
<proteinExistence type="predicted"/>
<evidence type="ECO:0000313" key="3">
    <source>
        <dbReference type="Proteomes" id="UP000017837"/>
    </source>
</evidence>
<name>V4RN20_9CAUL</name>
<dbReference type="PANTHER" id="PTHR35273">
    <property type="entry name" value="ALPHA-1,4 POLYGALACTOSAMINIDASE, PUTATIVE (AFU_ORTHOLOGUE AFUA_3G07890)-RELATED"/>
    <property type="match status" value="1"/>
</dbReference>
<organism evidence="2 3">
    <name type="scientific">Asticcacaulis benevestitus DSM 16100 = ATCC BAA-896</name>
    <dbReference type="NCBI Taxonomy" id="1121022"/>
    <lineage>
        <taxon>Bacteria</taxon>
        <taxon>Pseudomonadati</taxon>
        <taxon>Pseudomonadota</taxon>
        <taxon>Alphaproteobacteria</taxon>
        <taxon>Caulobacterales</taxon>
        <taxon>Caulobacteraceae</taxon>
        <taxon>Asticcacaulis</taxon>
    </lineage>
</organism>
<sequence length="233" mass="25467">MSATWQWQLTGTFNTSYNVGVYDIDLFDTPAATITSLKAAGRKVVCYFSAGSSENWRSDFSQFTAADQGTPLDGWAGEKWLDIRSSNVRTIMAARLDLARAKGCNGVEPDNVDGYANTTGLPLTAADQITYNSWLADEAHARGLAIGLKNDVGQLVGKFDFAVNEQCHFYNECGDYRLFITAKKPVFNAEYDTPYVTNAGGARDTLCTAARTAGLRTLVLPLSLDDSFRYSCD</sequence>
<evidence type="ECO:0000259" key="1">
    <source>
        <dbReference type="Pfam" id="PF03537"/>
    </source>
</evidence>
<dbReference type="Gene3D" id="3.20.20.70">
    <property type="entry name" value="Aldolase class I"/>
    <property type="match status" value="1"/>
</dbReference>